<gene>
    <name evidence="1" type="ORF">LITE_LOCUS38639</name>
</gene>
<reference evidence="1" key="1">
    <citation type="submission" date="2022-08" db="EMBL/GenBank/DDBJ databases">
        <authorList>
            <person name="Gutierrez-Valencia J."/>
        </authorList>
    </citation>
    <scope>NUCLEOTIDE SEQUENCE</scope>
</reference>
<keyword evidence="2" id="KW-1185">Reference proteome</keyword>
<dbReference type="AlphaFoldDB" id="A0AAV0PHB4"/>
<name>A0AAV0PHB4_9ROSI</name>
<comment type="caution">
    <text evidence="1">The sequence shown here is derived from an EMBL/GenBank/DDBJ whole genome shotgun (WGS) entry which is preliminary data.</text>
</comment>
<dbReference type="EMBL" id="CAMGYJ010000009">
    <property type="protein sequence ID" value="CAI0470647.1"/>
    <property type="molecule type" value="Genomic_DNA"/>
</dbReference>
<sequence length="176" mass="20094">EKFAGIVILIGRVTGLEGVFRCPIRWRPGRRRVACGVRLALIAERTEKKESVAHKPSVFEFIVVQLSFLGFVHPVDQEQIEKEEKEAAGTGQSLAAGQGRVLWRYGRLQSPRYRTVFNLAEHLQSRRYRAVFNLAGRLQSRRYRAVFKLAGRLQSRRYRPVFNLAGRSLPAISSET</sequence>
<protein>
    <submittedName>
        <fullName evidence="1">Uncharacterized protein</fullName>
    </submittedName>
</protein>
<accession>A0AAV0PHB4</accession>
<evidence type="ECO:0000313" key="2">
    <source>
        <dbReference type="Proteomes" id="UP001154282"/>
    </source>
</evidence>
<proteinExistence type="predicted"/>
<evidence type="ECO:0000313" key="1">
    <source>
        <dbReference type="EMBL" id="CAI0470647.1"/>
    </source>
</evidence>
<feature type="non-terminal residue" evidence="1">
    <location>
        <position position="1"/>
    </location>
</feature>
<dbReference type="Proteomes" id="UP001154282">
    <property type="component" value="Unassembled WGS sequence"/>
</dbReference>
<organism evidence="1 2">
    <name type="scientific">Linum tenue</name>
    <dbReference type="NCBI Taxonomy" id="586396"/>
    <lineage>
        <taxon>Eukaryota</taxon>
        <taxon>Viridiplantae</taxon>
        <taxon>Streptophyta</taxon>
        <taxon>Embryophyta</taxon>
        <taxon>Tracheophyta</taxon>
        <taxon>Spermatophyta</taxon>
        <taxon>Magnoliopsida</taxon>
        <taxon>eudicotyledons</taxon>
        <taxon>Gunneridae</taxon>
        <taxon>Pentapetalae</taxon>
        <taxon>rosids</taxon>
        <taxon>fabids</taxon>
        <taxon>Malpighiales</taxon>
        <taxon>Linaceae</taxon>
        <taxon>Linum</taxon>
    </lineage>
</organism>